<feature type="short sequence motif" description="Histidine triad motif" evidence="1">
    <location>
        <begin position="103"/>
        <end position="107"/>
    </location>
</feature>
<feature type="transmembrane region" description="Helical" evidence="2">
    <location>
        <begin position="188"/>
        <end position="218"/>
    </location>
</feature>
<keyword evidence="2" id="KW-0812">Transmembrane</keyword>
<dbReference type="Gene3D" id="3.30.428.10">
    <property type="entry name" value="HIT-like"/>
    <property type="match status" value="1"/>
</dbReference>
<keyword evidence="2" id="KW-1133">Transmembrane helix</keyword>
<gene>
    <name evidence="4" type="ORF">HPULCUR_003977</name>
</gene>
<dbReference type="PANTHER" id="PTHR46648:SF1">
    <property type="entry name" value="ADENOSINE 5'-MONOPHOSPHORAMIDASE HNT1"/>
    <property type="match status" value="1"/>
</dbReference>
<reference evidence="4 5" key="1">
    <citation type="submission" date="2024-04" db="EMBL/GenBank/DDBJ databases">
        <title>genome sequences of Mucor flavus KT1a and Helicostylum pulchrum KT1b strains isolation_sourced from the surface of a dry-aged beef.</title>
        <authorList>
            <person name="Toyotome T."/>
            <person name="Hosono M."/>
            <person name="Torimaru M."/>
            <person name="Fukuda K."/>
            <person name="Mikami N."/>
        </authorList>
    </citation>
    <scope>NUCLEOTIDE SEQUENCE [LARGE SCALE GENOMIC DNA]</scope>
    <source>
        <strain evidence="4 5">KT1b</strain>
    </source>
</reference>
<keyword evidence="5" id="KW-1185">Reference proteome</keyword>
<evidence type="ECO:0000256" key="1">
    <source>
        <dbReference type="PROSITE-ProRule" id="PRU00464"/>
    </source>
</evidence>
<dbReference type="InterPro" id="IPR036265">
    <property type="entry name" value="HIT-like_sf"/>
</dbReference>
<dbReference type="PROSITE" id="PS00892">
    <property type="entry name" value="HIT_1"/>
    <property type="match status" value="1"/>
</dbReference>
<dbReference type="SUPFAM" id="SSF54197">
    <property type="entry name" value="HIT-like"/>
    <property type="match status" value="1"/>
</dbReference>
<sequence length="371" mass="41483">MSTTTTHNHLDDNCIFCKIIKKDIPSFKLLETEKSYAFMDIEPLSEGHSLVIPKYHAEFMHQVPDDYLADIMPLAKKIAAAGGFAQYNVLQNNGKLANQAVPHVHFHIIPKPDQETGLGVRWNPLKKSMDDIKKMFALTKTIPRRQIVSVNKRLNAPVMTTIQYRQLSMWKLVPKLILATTSKSYRKYIIGALGVTSVLSSFLGPVVWVAAGGAASIFGWRLIRKTQSWWDYLAPVLSKGKDIPSISQAILSQIGTHRAAELVRLDAIKELKNFFENTKQGKEMLQAFGLDHFRDLIWEDVHQSSTAKDGNDKHKVNVNFWLEDQASKGPRGGGCEVTASATVSGKGKIDLDQIKLSSPGWHKDEVIPLTL</sequence>
<comment type="caution">
    <text evidence="4">The sequence shown here is derived from an EMBL/GenBank/DDBJ whole genome shotgun (WGS) entry which is preliminary data.</text>
</comment>
<dbReference type="InterPro" id="IPR019808">
    <property type="entry name" value="Histidine_triad_CS"/>
</dbReference>
<dbReference type="PANTHER" id="PTHR46648">
    <property type="entry name" value="HIT FAMILY PROTEIN 1"/>
    <property type="match status" value="1"/>
</dbReference>
<dbReference type="InterPro" id="IPR039384">
    <property type="entry name" value="HINT"/>
</dbReference>
<dbReference type="PROSITE" id="PS51084">
    <property type="entry name" value="HIT_2"/>
    <property type="match status" value="1"/>
</dbReference>
<dbReference type="EMBL" id="BAABUJ010000010">
    <property type="protein sequence ID" value="GAA5798572.1"/>
    <property type="molecule type" value="Genomic_DNA"/>
</dbReference>
<evidence type="ECO:0000313" key="4">
    <source>
        <dbReference type="EMBL" id="GAA5798572.1"/>
    </source>
</evidence>
<dbReference type="InterPro" id="IPR011146">
    <property type="entry name" value="HIT-like"/>
</dbReference>
<accession>A0ABP9XUY3</accession>
<evidence type="ECO:0000259" key="3">
    <source>
        <dbReference type="PROSITE" id="PS51084"/>
    </source>
</evidence>
<dbReference type="PRINTS" id="PR00332">
    <property type="entry name" value="HISTRIAD"/>
</dbReference>
<dbReference type="InterPro" id="IPR001310">
    <property type="entry name" value="Histidine_triad_HIT"/>
</dbReference>
<organism evidence="4 5">
    <name type="scientific">Helicostylum pulchrum</name>
    <dbReference type="NCBI Taxonomy" id="562976"/>
    <lineage>
        <taxon>Eukaryota</taxon>
        <taxon>Fungi</taxon>
        <taxon>Fungi incertae sedis</taxon>
        <taxon>Mucoromycota</taxon>
        <taxon>Mucoromycotina</taxon>
        <taxon>Mucoromycetes</taxon>
        <taxon>Mucorales</taxon>
        <taxon>Mucorineae</taxon>
        <taxon>Mucoraceae</taxon>
        <taxon>Helicostylum</taxon>
    </lineage>
</organism>
<dbReference type="Pfam" id="PF01230">
    <property type="entry name" value="HIT"/>
    <property type="match status" value="1"/>
</dbReference>
<evidence type="ECO:0000256" key="2">
    <source>
        <dbReference type="SAM" id="Phobius"/>
    </source>
</evidence>
<dbReference type="Proteomes" id="UP001476247">
    <property type="component" value="Unassembled WGS sequence"/>
</dbReference>
<evidence type="ECO:0000313" key="5">
    <source>
        <dbReference type="Proteomes" id="UP001476247"/>
    </source>
</evidence>
<dbReference type="CDD" id="cd01277">
    <property type="entry name" value="HINT_subgroup"/>
    <property type="match status" value="1"/>
</dbReference>
<proteinExistence type="predicted"/>
<name>A0ABP9XUY3_9FUNG</name>
<protein>
    <recommendedName>
        <fullName evidence="3">HIT domain-containing protein</fullName>
    </recommendedName>
</protein>
<keyword evidence="2" id="KW-0472">Membrane</keyword>
<feature type="domain" description="HIT" evidence="3">
    <location>
        <begin position="15"/>
        <end position="118"/>
    </location>
</feature>